<dbReference type="Pfam" id="PF00487">
    <property type="entry name" value="FA_desaturase"/>
    <property type="match status" value="1"/>
</dbReference>
<dbReference type="InParanoid" id="A0A0C3AIQ9"/>
<organism evidence="3 4">
    <name type="scientific">Piloderma croceum (strain F 1598)</name>
    <dbReference type="NCBI Taxonomy" id="765440"/>
    <lineage>
        <taxon>Eukaryota</taxon>
        <taxon>Fungi</taxon>
        <taxon>Dikarya</taxon>
        <taxon>Basidiomycota</taxon>
        <taxon>Agaricomycotina</taxon>
        <taxon>Agaricomycetes</taxon>
        <taxon>Agaricomycetidae</taxon>
        <taxon>Atheliales</taxon>
        <taxon>Atheliaceae</taxon>
        <taxon>Piloderma</taxon>
    </lineage>
</organism>
<dbReference type="PANTHER" id="PTHR36459">
    <property type="entry name" value="ORF"/>
    <property type="match status" value="1"/>
</dbReference>
<dbReference type="Proteomes" id="UP000054166">
    <property type="component" value="Unassembled WGS sequence"/>
</dbReference>
<keyword evidence="1" id="KW-1133">Transmembrane helix</keyword>
<name>A0A0C3AIQ9_PILCF</name>
<dbReference type="OrthoDB" id="1470350at2759"/>
<proteinExistence type="predicted"/>
<dbReference type="STRING" id="765440.A0A0C3AIQ9"/>
<protein>
    <recommendedName>
        <fullName evidence="2">Fatty acid desaturase domain-containing protein</fullName>
    </recommendedName>
</protein>
<dbReference type="InterPro" id="IPR005804">
    <property type="entry name" value="FA_desaturase_dom"/>
</dbReference>
<reference evidence="3 4" key="1">
    <citation type="submission" date="2014-04" db="EMBL/GenBank/DDBJ databases">
        <authorList>
            <consortium name="DOE Joint Genome Institute"/>
            <person name="Kuo A."/>
            <person name="Tarkka M."/>
            <person name="Buscot F."/>
            <person name="Kohler A."/>
            <person name="Nagy L.G."/>
            <person name="Floudas D."/>
            <person name="Copeland A."/>
            <person name="Barry K.W."/>
            <person name="Cichocki N."/>
            <person name="Veneault-Fourrey C."/>
            <person name="LaButti K."/>
            <person name="Lindquist E.A."/>
            <person name="Lipzen A."/>
            <person name="Lundell T."/>
            <person name="Morin E."/>
            <person name="Murat C."/>
            <person name="Sun H."/>
            <person name="Tunlid A."/>
            <person name="Henrissat B."/>
            <person name="Grigoriev I.V."/>
            <person name="Hibbett D.S."/>
            <person name="Martin F."/>
            <person name="Nordberg H.P."/>
            <person name="Cantor M.N."/>
            <person name="Hua S.X."/>
        </authorList>
    </citation>
    <scope>NUCLEOTIDE SEQUENCE [LARGE SCALE GENOMIC DNA]</scope>
    <source>
        <strain evidence="3 4">F 1598</strain>
    </source>
</reference>
<dbReference type="EMBL" id="KN833075">
    <property type="protein sequence ID" value="KIM73713.1"/>
    <property type="molecule type" value="Genomic_DNA"/>
</dbReference>
<keyword evidence="4" id="KW-1185">Reference proteome</keyword>
<gene>
    <name evidence="3" type="ORF">PILCRDRAFT_828848</name>
</gene>
<dbReference type="PANTHER" id="PTHR36459:SF1">
    <property type="entry name" value="FATTY ACID DESATURASE DOMAIN-CONTAINING PROTEIN-RELATED"/>
    <property type="match status" value="1"/>
</dbReference>
<reference evidence="4" key="2">
    <citation type="submission" date="2015-01" db="EMBL/GenBank/DDBJ databases">
        <title>Evolutionary Origins and Diversification of the Mycorrhizal Mutualists.</title>
        <authorList>
            <consortium name="DOE Joint Genome Institute"/>
            <consortium name="Mycorrhizal Genomics Consortium"/>
            <person name="Kohler A."/>
            <person name="Kuo A."/>
            <person name="Nagy L.G."/>
            <person name="Floudas D."/>
            <person name="Copeland A."/>
            <person name="Barry K.W."/>
            <person name="Cichocki N."/>
            <person name="Veneault-Fourrey C."/>
            <person name="LaButti K."/>
            <person name="Lindquist E.A."/>
            <person name="Lipzen A."/>
            <person name="Lundell T."/>
            <person name="Morin E."/>
            <person name="Murat C."/>
            <person name="Riley R."/>
            <person name="Ohm R."/>
            <person name="Sun H."/>
            <person name="Tunlid A."/>
            <person name="Henrissat B."/>
            <person name="Grigoriev I.V."/>
            <person name="Hibbett D.S."/>
            <person name="Martin F."/>
        </authorList>
    </citation>
    <scope>NUCLEOTIDE SEQUENCE [LARGE SCALE GENOMIC DNA]</scope>
    <source>
        <strain evidence="4">F 1598</strain>
    </source>
</reference>
<evidence type="ECO:0000259" key="2">
    <source>
        <dbReference type="Pfam" id="PF00487"/>
    </source>
</evidence>
<accession>A0A0C3AIQ9</accession>
<feature type="transmembrane region" description="Helical" evidence="1">
    <location>
        <begin position="78"/>
        <end position="101"/>
    </location>
</feature>
<sequence>MTGWYCGAFTIMLHNHIHNNGVLSKRYAFFDFTVPYILEPLMGHTWDSYYYHHVKHHHCEGNGPDDLSSTIRYQRDSLLHLLCYVGRFFFLISIELPLYFAQKKRYDLTVKQVVSELANFGFIYAMATLNLRATLFTFILPLIVIRIGLMIGNWGQHAFVDEEDPNSNFRSSITLIDVPSNRFCFNDGYHTSHHLNPLRHWRDHPAAFLGAKHLYASQHALVLCNIDYLMITYRLMLKDYDHLAKCLVPIGEQIKMSHRQRVEMLRKKTRRFTEDDIRRKFRKE</sequence>
<dbReference type="HOGENOM" id="CLU_033263_1_1_1"/>
<keyword evidence="1" id="KW-0812">Transmembrane</keyword>
<evidence type="ECO:0000313" key="3">
    <source>
        <dbReference type="EMBL" id="KIM73713.1"/>
    </source>
</evidence>
<feature type="domain" description="Fatty acid desaturase" evidence="2">
    <location>
        <begin position="5"/>
        <end position="217"/>
    </location>
</feature>
<evidence type="ECO:0000256" key="1">
    <source>
        <dbReference type="SAM" id="Phobius"/>
    </source>
</evidence>
<dbReference type="GO" id="GO:0006629">
    <property type="term" value="P:lipid metabolic process"/>
    <property type="evidence" value="ECO:0007669"/>
    <property type="project" value="InterPro"/>
</dbReference>
<feature type="transmembrane region" description="Helical" evidence="1">
    <location>
        <begin position="121"/>
        <end position="145"/>
    </location>
</feature>
<keyword evidence="1" id="KW-0472">Membrane</keyword>
<dbReference type="AlphaFoldDB" id="A0A0C3AIQ9"/>
<evidence type="ECO:0000313" key="4">
    <source>
        <dbReference type="Proteomes" id="UP000054166"/>
    </source>
</evidence>